<evidence type="ECO:0000313" key="2">
    <source>
        <dbReference type="Proteomes" id="UP000823388"/>
    </source>
</evidence>
<comment type="caution">
    <text evidence="1">The sequence shown here is derived from an EMBL/GenBank/DDBJ whole genome shotgun (WGS) entry which is preliminary data.</text>
</comment>
<sequence>SRTSLCFLVCHSLTEPWLPGLLTRTGGRRSCSGLLELFHRLRTSRLRSTLLTGMDRKRLGCCSSRRSTLVRMRRTEGLAGTWRRTCCGCSDGCCLPFRTTTVSTST</sequence>
<reference evidence="1" key="1">
    <citation type="submission" date="2020-05" db="EMBL/GenBank/DDBJ databases">
        <title>WGS assembly of Panicum virgatum.</title>
        <authorList>
            <person name="Lovell J.T."/>
            <person name="Jenkins J."/>
            <person name="Shu S."/>
            <person name="Juenger T.E."/>
            <person name="Schmutz J."/>
        </authorList>
    </citation>
    <scope>NUCLEOTIDE SEQUENCE</scope>
    <source>
        <strain evidence="1">AP13</strain>
    </source>
</reference>
<protein>
    <submittedName>
        <fullName evidence="1">Uncharacterized protein</fullName>
    </submittedName>
</protein>
<dbReference type="Proteomes" id="UP000823388">
    <property type="component" value="Chromosome 6N"/>
</dbReference>
<accession>A0A8T0QY77</accession>
<keyword evidence="2" id="KW-1185">Reference proteome</keyword>
<proteinExistence type="predicted"/>
<dbReference type="AlphaFoldDB" id="A0A8T0QY77"/>
<gene>
    <name evidence="1" type="ORF">PVAP13_6NG180709</name>
</gene>
<feature type="non-terminal residue" evidence="1">
    <location>
        <position position="1"/>
    </location>
</feature>
<name>A0A8T0QY77_PANVG</name>
<dbReference type="EMBL" id="CM029048">
    <property type="protein sequence ID" value="KAG2577843.1"/>
    <property type="molecule type" value="Genomic_DNA"/>
</dbReference>
<organism evidence="1 2">
    <name type="scientific">Panicum virgatum</name>
    <name type="common">Blackwell switchgrass</name>
    <dbReference type="NCBI Taxonomy" id="38727"/>
    <lineage>
        <taxon>Eukaryota</taxon>
        <taxon>Viridiplantae</taxon>
        <taxon>Streptophyta</taxon>
        <taxon>Embryophyta</taxon>
        <taxon>Tracheophyta</taxon>
        <taxon>Spermatophyta</taxon>
        <taxon>Magnoliopsida</taxon>
        <taxon>Liliopsida</taxon>
        <taxon>Poales</taxon>
        <taxon>Poaceae</taxon>
        <taxon>PACMAD clade</taxon>
        <taxon>Panicoideae</taxon>
        <taxon>Panicodae</taxon>
        <taxon>Paniceae</taxon>
        <taxon>Panicinae</taxon>
        <taxon>Panicum</taxon>
        <taxon>Panicum sect. Hiantes</taxon>
    </lineage>
</organism>
<evidence type="ECO:0000313" key="1">
    <source>
        <dbReference type="EMBL" id="KAG2577843.1"/>
    </source>
</evidence>